<dbReference type="PANTHER" id="PTHR39087">
    <property type="entry name" value="UPF0104 MEMBRANE PROTEIN MJ1595"/>
    <property type="match status" value="1"/>
</dbReference>
<feature type="transmembrane region" description="Helical" evidence="6">
    <location>
        <begin position="14"/>
        <end position="32"/>
    </location>
</feature>
<dbReference type="PANTHER" id="PTHR39087:SF2">
    <property type="entry name" value="UPF0104 MEMBRANE PROTEIN MJ1595"/>
    <property type="match status" value="1"/>
</dbReference>
<dbReference type="Proteomes" id="UP000053904">
    <property type="component" value="Unassembled WGS sequence"/>
</dbReference>
<feature type="transmembrane region" description="Helical" evidence="6">
    <location>
        <begin position="120"/>
        <end position="147"/>
    </location>
</feature>
<protein>
    <submittedName>
        <fullName evidence="7">Uncharacterized protein</fullName>
    </submittedName>
</protein>
<feature type="transmembrane region" description="Helical" evidence="6">
    <location>
        <begin position="153"/>
        <end position="174"/>
    </location>
</feature>
<keyword evidence="4 6" id="KW-1133">Transmembrane helix</keyword>
<sequence length="323" mass="36943">MDSILKFLKKHRKTLTNILTIIVLFLMGYYLYNNRDIFSSLKNLEIKYIIYILLLQVLVIAVTALVNKLVIGILKISIPFKQSLQLQYSNAFLNKLVSEGGAVFRGYFLKEVYKLPYTKYISTIAGFYVVSFISNSIIGLISLFYIFFTYNRINYIILSLLVLLLIGMLILLVVDPKIKNRKDSRVLRWIESILEGWKRIKDERKKFPLFILLSIFILILSSLQFIFVYKGLGVNLGFFESLYMTSIGIITTFVNITPDSIGIKEGVYMFSSQIIGLDSDIILLGSLIVRAIALINTFIIGSISYLRLSANLKNKNTIPKSTE</sequence>
<name>A0A101HHE1_9BACT</name>
<evidence type="ECO:0000256" key="6">
    <source>
        <dbReference type="SAM" id="Phobius"/>
    </source>
</evidence>
<keyword evidence="2" id="KW-1003">Cell membrane</keyword>
<reference evidence="8" key="1">
    <citation type="journal article" date="2015" name="MBio">
        <title>Genome-Resolved Metagenomic Analysis Reveals Roles for Candidate Phyla and Other Microbial Community Members in Biogeochemical Transformations in Oil Reservoirs.</title>
        <authorList>
            <person name="Hu P."/>
            <person name="Tom L."/>
            <person name="Singh A."/>
            <person name="Thomas B.C."/>
            <person name="Baker B.J."/>
            <person name="Piceno Y.M."/>
            <person name="Andersen G.L."/>
            <person name="Banfield J.F."/>
        </authorList>
    </citation>
    <scope>NUCLEOTIDE SEQUENCE [LARGE SCALE GENOMIC DNA]</scope>
</reference>
<evidence type="ECO:0000256" key="3">
    <source>
        <dbReference type="ARBA" id="ARBA00022692"/>
    </source>
</evidence>
<keyword evidence="5 6" id="KW-0472">Membrane</keyword>
<proteinExistence type="predicted"/>
<dbReference type="InterPro" id="IPR022791">
    <property type="entry name" value="L-PG_synthase/AglD"/>
</dbReference>
<keyword evidence="3 6" id="KW-0812">Transmembrane</keyword>
<feature type="transmembrane region" description="Helical" evidence="6">
    <location>
        <begin position="207"/>
        <end position="229"/>
    </location>
</feature>
<dbReference type="Pfam" id="PF03706">
    <property type="entry name" value="LPG_synthase_TM"/>
    <property type="match status" value="1"/>
</dbReference>
<feature type="transmembrane region" description="Helical" evidence="6">
    <location>
        <begin position="281"/>
        <end position="306"/>
    </location>
</feature>
<evidence type="ECO:0000313" key="7">
    <source>
        <dbReference type="EMBL" id="KUK76881.1"/>
    </source>
</evidence>
<dbReference type="AlphaFoldDB" id="A0A101HHE1"/>
<evidence type="ECO:0000313" key="8">
    <source>
        <dbReference type="Proteomes" id="UP000053904"/>
    </source>
</evidence>
<evidence type="ECO:0000256" key="2">
    <source>
        <dbReference type="ARBA" id="ARBA00022475"/>
    </source>
</evidence>
<dbReference type="GO" id="GO:0005886">
    <property type="term" value="C:plasma membrane"/>
    <property type="evidence" value="ECO:0007669"/>
    <property type="project" value="UniProtKB-SubCell"/>
</dbReference>
<dbReference type="NCBIfam" id="TIGR00374">
    <property type="entry name" value="flippase-like domain"/>
    <property type="match status" value="1"/>
</dbReference>
<evidence type="ECO:0000256" key="5">
    <source>
        <dbReference type="ARBA" id="ARBA00023136"/>
    </source>
</evidence>
<dbReference type="EMBL" id="LGGO01000091">
    <property type="protein sequence ID" value="KUK76881.1"/>
    <property type="molecule type" value="Genomic_DNA"/>
</dbReference>
<accession>A0A101HHE1</accession>
<comment type="subcellular location">
    <subcellularLocation>
        <location evidence="1">Cell membrane</location>
        <topology evidence="1">Multi-pass membrane protein</topology>
    </subcellularLocation>
</comment>
<organism evidence="7 8">
    <name type="scientific">candidate division WS6 bacterium 34_10</name>
    <dbReference type="NCBI Taxonomy" id="1641389"/>
    <lineage>
        <taxon>Bacteria</taxon>
        <taxon>Candidatus Dojkabacteria</taxon>
    </lineage>
</organism>
<evidence type="ECO:0000256" key="1">
    <source>
        <dbReference type="ARBA" id="ARBA00004651"/>
    </source>
</evidence>
<comment type="caution">
    <text evidence="7">The sequence shown here is derived from an EMBL/GenBank/DDBJ whole genome shotgun (WGS) entry which is preliminary data.</text>
</comment>
<feature type="transmembrane region" description="Helical" evidence="6">
    <location>
        <begin position="48"/>
        <end position="71"/>
    </location>
</feature>
<gene>
    <name evidence="7" type="ORF">XD93_0674</name>
</gene>
<evidence type="ECO:0000256" key="4">
    <source>
        <dbReference type="ARBA" id="ARBA00022989"/>
    </source>
</evidence>